<keyword evidence="3" id="KW-1185">Reference proteome</keyword>
<sequence>MVRAVDTGAGGDPEPVFDPAEVSGPVIGAGTWCAGADGDPVPVGHAGPGSGYAGPRAPEGGREPLAGARGPAGGGVPPADRLATARRVLHRMEARADPERSRPRAGPCTGSARPAGVTIGAAAGAAAAPVDPLGPGDPVLPVLGPLSGLLPGGGLRRGSTVAVGAGAGAGSLLFALLAAASAEGAWAGVVGRPGLGATAAAESGVRLDRLALVPDPGADVVPVTAALLDGLDLVVVAGPERAGLRAADRQRLMARARQRGSVLLALGSWPGADLRLHCERAHWEGAGRGAGRLRSRRVEVRAHGRGIGLAGRGAEVLLPGPGGTVVEVQAEAGIPAVRVAG</sequence>
<organism evidence="2 3">
    <name type="scientific">Pseudonocardia saturnea</name>
    <dbReference type="NCBI Taxonomy" id="33909"/>
    <lineage>
        <taxon>Bacteria</taxon>
        <taxon>Bacillati</taxon>
        <taxon>Actinomycetota</taxon>
        <taxon>Actinomycetes</taxon>
        <taxon>Pseudonocardiales</taxon>
        <taxon>Pseudonocardiaceae</taxon>
        <taxon>Pseudonocardia</taxon>
    </lineage>
</organism>
<evidence type="ECO:0000256" key="1">
    <source>
        <dbReference type="SAM" id="MobiDB-lite"/>
    </source>
</evidence>
<accession>A0ABQ0S4N5</accession>
<name>A0ABQ0S4N5_9PSEU</name>
<gene>
    <name evidence="2" type="ORF">PSA01_49140</name>
</gene>
<comment type="caution">
    <text evidence="2">The sequence shown here is derived from an EMBL/GenBank/DDBJ whole genome shotgun (WGS) entry which is preliminary data.</text>
</comment>
<dbReference type="Proteomes" id="UP000320693">
    <property type="component" value="Unassembled WGS sequence"/>
</dbReference>
<reference evidence="2 3" key="1">
    <citation type="submission" date="2019-06" db="EMBL/GenBank/DDBJ databases">
        <title>Whole genome shotgun sequence of Pseudonocardia saturnea NBRC 14499.</title>
        <authorList>
            <person name="Hosoyama A."/>
            <person name="Uohara A."/>
            <person name="Ohji S."/>
            <person name="Ichikawa N."/>
        </authorList>
    </citation>
    <scope>NUCLEOTIDE SEQUENCE [LARGE SCALE GENOMIC DNA]</scope>
    <source>
        <strain evidence="2 3">NBRC 14499</strain>
    </source>
</reference>
<feature type="region of interest" description="Disordered" evidence="1">
    <location>
        <begin position="39"/>
        <end position="79"/>
    </location>
</feature>
<protein>
    <submittedName>
        <fullName evidence="2">Uncharacterized protein</fullName>
    </submittedName>
</protein>
<evidence type="ECO:0000313" key="2">
    <source>
        <dbReference type="EMBL" id="GEC27885.1"/>
    </source>
</evidence>
<proteinExistence type="predicted"/>
<evidence type="ECO:0000313" key="3">
    <source>
        <dbReference type="Proteomes" id="UP000320693"/>
    </source>
</evidence>
<dbReference type="EMBL" id="BJNH01000064">
    <property type="protein sequence ID" value="GEC27885.1"/>
    <property type="molecule type" value="Genomic_DNA"/>
</dbReference>